<evidence type="ECO:0008006" key="6">
    <source>
        <dbReference type="Google" id="ProtNLM"/>
    </source>
</evidence>
<evidence type="ECO:0000313" key="4">
    <source>
        <dbReference type="EMBL" id="MCW3782659.1"/>
    </source>
</evidence>
<dbReference type="InterPro" id="IPR015943">
    <property type="entry name" value="WD40/YVTN_repeat-like_dom_sf"/>
</dbReference>
<organism evidence="4 5">
    <name type="scientific">Defluviimonas salinarum</name>
    <dbReference type="NCBI Taxonomy" id="2992147"/>
    <lineage>
        <taxon>Bacteria</taxon>
        <taxon>Pseudomonadati</taxon>
        <taxon>Pseudomonadota</taxon>
        <taxon>Alphaproteobacteria</taxon>
        <taxon>Rhodobacterales</taxon>
        <taxon>Paracoccaceae</taxon>
        <taxon>Albidovulum</taxon>
    </lineage>
</organism>
<proteinExistence type="predicted"/>
<dbReference type="InterPro" id="IPR011049">
    <property type="entry name" value="Serralysin-like_metalloprot_C"/>
</dbReference>
<sequence>MVGLQHVATLLDGTLSFGARVSGCATLTTASGTYLYAGAQPGLGISSYRLAPGAAATSYGWAPYPAGSDLTGLTRLDVLQTGSQTVLLASARFGATLDGRILGGDGAFGSVTGFSGGGGSDGALSDLATIRIGTTSWIYGVTPGSDRIKAWSLPDGSAALTPSAGFVDTADSLSVDVTAMTTATVDGERWLFVASGCEDGVSSFRIAGDGSLQLHAAIGARDGLGIDAPSALQTAAFGSVQYLIVAGMGSSSISVLRVEADRLMPTDHVTDTLATRFQSVAALDTVTVSGRTYVIAGGADDGISVFQLLPDGRLILLTSITDTKATALSAVAAIEAVAVAGEIQIFTASGDENGLSQFRLELGAPGLNLNGDEADDVLTGAAADDVILGGSGNDLLQGGGGDDILVDGAGSDTLSGGAGRDLFVLLTDGAPDRITDFDINYDRLDLSDFTLLYSVSALKITSTAIGATITYGDEVVEIVSSTYSPLAAAQFTNANTINLPRSPLQQIVAGRVEAGTPGDDRLIGSVFDDRLDGQAGNDLLRGAAGNDVLTGGAGGDTLDGGTGLDYADYARAGAAVRVDLIEPGLNSGDAAGDVYFGIEGLIGSSHDDDLRGDGGDNRIAGRDGADSILGRHGDDRLDGGNGDDTLQGGEGADTLVGGNGFDFADYSDSPTGLVVDLADSSRNTAIAAGDRFSGIEAVVGSWFADWLSGDDGVNWIFAGSGDDRLAGGGGDDVLDGGAGNDVLSGGEEADRLIGGDGTDTASYGDSADGRPDIAFGQYRDGGGRYVRRDRETRRLARQ</sequence>
<dbReference type="SUPFAM" id="SSF51120">
    <property type="entry name" value="beta-Roll"/>
    <property type="match status" value="4"/>
</dbReference>
<comment type="subcellular location">
    <subcellularLocation>
        <location evidence="1">Secreted</location>
    </subcellularLocation>
</comment>
<dbReference type="InterPro" id="IPR050557">
    <property type="entry name" value="RTX_toxin/Mannuronan_C5-epim"/>
</dbReference>
<dbReference type="Pfam" id="PF00353">
    <property type="entry name" value="HemolysinCabind"/>
    <property type="match status" value="6"/>
</dbReference>
<evidence type="ECO:0000256" key="1">
    <source>
        <dbReference type="ARBA" id="ARBA00004613"/>
    </source>
</evidence>
<feature type="region of interest" description="Disordered" evidence="3">
    <location>
        <begin position="736"/>
        <end position="783"/>
    </location>
</feature>
<dbReference type="PANTHER" id="PTHR38340">
    <property type="entry name" value="S-LAYER PROTEIN"/>
    <property type="match status" value="1"/>
</dbReference>
<name>A0ABT3J4P4_9RHOB</name>
<gene>
    <name evidence="4" type="ORF">OM960_13790</name>
</gene>
<dbReference type="EMBL" id="JAPDOG010000012">
    <property type="protein sequence ID" value="MCW3782659.1"/>
    <property type="molecule type" value="Genomic_DNA"/>
</dbReference>
<dbReference type="Proteomes" id="UP001207582">
    <property type="component" value="Unassembled WGS sequence"/>
</dbReference>
<dbReference type="RefSeq" id="WP_264772376.1">
    <property type="nucleotide sequence ID" value="NZ_JAPDOG010000012.1"/>
</dbReference>
<dbReference type="Gene3D" id="2.150.10.10">
    <property type="entry name" value="Serralysin-like metalloprotease, C-terminal"/>
    <property type="match status" value="5"/>
</dbReference>
<keyword evidence="2" id="KW-0964">Secreted</keyword>
<comment type="caution">
    <text evidence="4">The sequence shown here is derived from an EMBL/GenBank/DDBJ whole genome shotgun (WGS) entry which is preliminary data.</text>
</comment>
<dbReference type="PANTHER" id="PTHR38340:SF1">
    <property type="entry name" value="S-LAYER PROTEIN"/>
    <property type="match status" value="1"/>
</dbReference>
<keyword evidence="5" id="KW-1185">Reference proteome</keyword>
<evidence type="ECO:0000256" key="3">
    <source>
        <dbReference type="SAM" id="MobiDB-lite"/>
    </source>
</evidence>
<accession>A0ABT3J4P4</accession>
<feature type="compositionally biased region" description="Basic and acidic residues" evidence="3">
    <location>
        <begin position="607"/>
        <end position="638"/>
    </location>
</feature>
<dbReference type="InterPro" id="IPR001343">
    <property type="entry name" value="Hemolysn_Ca-bd"/>
</dbReference>
<dbReference type="PROSITE" id="PS00330">
    <property type="entry name" value="HEMOLYSIN_CALCIUM"/>
    <property type="match status" value="8"/>
</dbReference>
<evidence type="ECO:0000313" key="5">
    <source>
        <dbReference type="Proteomes" id="UP001207582"/>
    </source>
</evidence>
<protein>
    <recommendedName>
        <fullName evidence="6">Calcium-binding protein</fullName>
    </recommendedName>
</protein>
<dbReference type="Gene3D" id="2.130.10.10">
    <property type="entry name" value="YVTN repeat-like/Quinoprotein amine dehydrogenase"/>
    <property type="match status" value="1"/>
</dbReference>
<reference evidence="4 5" key="1">
    <citation type="submission" date="2022-10" db="EMBL/GenBank/DDBJ databases">
        <title>Defluviimonas sp. CAU 1641 isolated from mud.</title>
        <authorList>
            <person name="Kim W."/>
        </authorList>
    </citation>
    <scope>NUCLEOTIDE SEQUENCE [LARGE SCALE GENOMIC DNA]</scope>
    <source>
        <strain evidence="4 5">CAU 1641</strain>
    </source>
</reference>
<dbReference type="InterPro" id="IPR018511">
    <property type="entry name" value="Hemolysin-typ_Ca-bd_CS"/>
</dbReference>
<evidence type="ECO:0000256" key="2">
    <source>
        <dbReference type="ARBA" id="ARBA00022525"/>
    </source>
</evidence>
<dbReference type="PRINTS" id="PR00313">
    <property type="entry name" value="CABNDNGRPT"/>
</dbReference>
<feature type="region of interest" description="Disordered" evidence="3">
    <location>
        <begin position="607"/>
        <end position="651"/>
    </location>
</feature>